<feature type="transmembrane region" description="Helical" evidence="1">
    <location>
        <begin position="12"/>
        <end position="32"/>
    </location>
</feature>
<reference evidence="2 3" key="1">
    <citation type="submission" date="2021-04" db="EMBL/GenBank/DDBJ databases">
        <authorList>
            <person name="Ivanova A."/>
        </authorList>
    </citation>
    <scope>NUCLEOTIDE SEQUENCE [LARGE SCALE GENOMIC DNA]</scope>
    <source>
        <strain evidence="2 3">G18</strain>
    </source>
</reference>
<sequence length="135" mass="14171">MPMLSHPAFGPRTALGYVTGGSLLCVWTLVWYFTREYEMSRSQWFWVAGLFLTGVTFIFLGLILGPLGRAARQSELPPQAVLNAEAAIQQTAAAHPAAVVAPAPTNVAATIPAAAVNAAPVVQAPLAPPQVAPTH</sequence>
<keyword evidence="1" id="KW-0812">Transmembrane</keyword>
<gene>
    <name evidence="2" type="ORF">J8F10_11875</name>
</gene>
<evidence type="ECO:0000313" key="2">
    <source>
        <dbReference type="EMBL" id="MBP3955983.1"/>
    </source>
</evidence>
<dbReference type="Proteomes" id="UP000676565">
    <property type="component" value="Unassembled WGS sequence"/>
</dbReference>
<name>A0ABS5BQJ6_9BACT</name>
<keyword evidence="1" id="KW-0472">Membrane</keyword>
<evidence type="ECO:0000313" key="3">
    <source>
        <dbReference type="Proteomes" id="UP000676565"/>
    </source>
</evidence>
<organism evidence="2 3">
    <name type="scientific">Gemmata palustris</name>
    <dbReference type="NCBI Taxonomy" id="2822762"/>
    <lineage>
        <taxon>Bacteria</taxon>
        <taxon>Pseudomonadati</taxon>
        <taxon>Planctomycetota</taxon>
        <taxon>Planctomycetia</taxon>
        <taxon>Gemmatales</taxon>
        <taxon>Gemmataceae</taxon>
        <taxon>Gemmata</taxon>
    </lineage>
</organism>
<accession>A0ABS5BQJ6</accession>
<dbReference type="RefSeq" id="WP_210654030.1">
    <property type="nucleotide sequence ID" value="NZ_JAGKQQ010000001.1"/>
</dbReference>
<comment type="caution">
    <text evidence="2">The sequence shown here is derived from an EMBL/GenBank/DDBJ whole genome shotgun (WGS) entry which is preliminary data.</text>
</comment>
<protein>
    <submittedName>
        <fullName evidence="2">Uncharacterized protein</fullName>
    </submittedName>
</protein>
<keyword evidence="3" id="KW-1185">Reference proteome</keyword>
<feature type="transmembrane region" description="Helical" evidence="1">
    <location>
        <begin position="44"/>
        <end position="64"/>
    </location>
</feature>
<dbReference type="EMBL" id="JAGKQQ010000001">
    <property type="protein sequence ID" value="MBP3955983.1"/>
    <property type="molecule type" value="Genomic_DNA"/>
</dbReference>
<keyword evidence="1" id="KW-1133">Transmembrane helix</keyword>
<proteinExistence type="predicted"/>
<evidence type="ECO:0000256" key="1">
    <source>
        <dbReference type="SAM" id="Phobius"/>
    </source>
</evidence>